<sequence>MEPKLGKRTMLVAVTITLTISLIFIVAALSKIDNWSRDLNENSAAVETTVSEPITAVASKIDHWADNASRWKIESKRELEGGWEYRLTRTTPLFRFVDDVKVRLASSDSGTTVKAESQSRLGKGDLGQNPRNLNELLGAIRGSGS</sequence>
<dbReference type="EMBL" id="SJPT01000004">
    <property type="protein sequence ID" value="TWU22923.1"/>
    <property type="molecule type" value="Genomic_DNA"/>
</dbReference>
<protein>
    <recommendedName>
        <fullName evidence="3">DUF1499 domain-containing protein</fullName>
    </recommendedName>
</protein>
<reference evidence="1 2" key="1">
    <citation type="submission" date="2019-02" db="EMBL/GenBank/DDBJ databases">
        <title>Deep-cultivation of Planctomycetes and their phenomic and genomic characterization uncovers novel biology.</title>
        <authorList>
            <person name="Wiegand S."/>
            <person name="Jogler M."/>
            <person name="Boedeker C."/>
            <person name="Pinto D."/>
            <person name="Vollmers J."/>
            <person name="Rivas-Marin E."/>
            <person name="Kohn T."/>
            <person name="Peeters S.H."/>
            <person name="Heuer A."/>
            <person name="Rast P."/>
            <person name="Oberbeckmann S."/>
            <person name="Bunk B."/>
            <person name="Jeske O."/>
            <person name="Meyerdierks A."/>
            <person name="Storesund J.E."/>
            <person name="Kallscheuer N."/>
            <person name="Luecker S."/>
            <person name="Lage O.M."/>
            <person name="Pohl T."/>
            <person name="Merkel B.J."/>
            <person name="Hornburger P."/>
            <person name="Mueller R.-W."/>
            <person name="Bruemmer F."/>
            <person name="Labrenz M."/>
            <person name="Spormann A.M."/>
            <person name="Op Den Camp H."/>
            <person name="Overmann J."/>
            <person name="Amann R."/>
            <person name="Jetten M.S.M."/>
            <person name="Mascher T."/>
            <person name="Medema M.H."/>
            <person name="Devos D.P."/>
            <person name="Kaster A.-K."/>
            <person name="Ovreas L."/>
            <person name="Rohde M."/>
            <person name="Galperin M.Y."/>
            <person name="Jogler C."/>
        </authorList>
    </citation>
    <scope>NUCLEOTIDE SEQUENCE [LARGE SCALE GENOMIC DNA]</scope>
    <source>
        <strain evidence="1 2">Pla52o</strain>
    </source>
</reference>
<keyword evidence="2" id="KW-1185">Reference proteome</keyword>
<gene>
    <name evidence="1" type="ORF">Pla52o_24560</name>
</gene>
<proteinExistence type="predicted"/>
<accession>A0A5C6CDH9</accession>
<organism evidence="1 2">
    <name type="scientific">Novipirellula galeiformis</name>
    <dbReference type="NCBI Taxonomy" id="2528004"/>
    <lineage>
        <taxon>Bacteria</taxon>
        <taxon>Pseudomonadati</taxon>
        <taxon>Planctomycetota</taxon>
        <taxon>Planctomycetia</taxon>
        <taxon>Pirellulales</taxon>
        <taxon>Pirellulaceae</taxon>
        <taxon>Novipirellula</taxon>
    </lineage>
</organism>
<evidence type="ECO:0000313" key="2">
    <source>
        <dbReference type="Proteomes" id="UP000316304"/>
    </source>
</evidence>
<name>A0A5C6CDH9_9BACT</name>
<evidence type="ECO:0000313" key="1">
    <source>
        <dbReference type="EMBL" id="TWU22923.1"/>
    </source>
</evidence>
<dbReference type="Proteomes" id="UP000316304">
    <property type="component" value="Unassembled WGS sequence"/>
</dbReference>
<dbReference type="InterPro" id="IPR010865">
    <property type="entry name" value="DUF1499"/>
</dbReference>
<dbReference type="Pfam" id="PF07386">
    <property type="entry name" value="DUF1499"/>
    <property type="match status" value="1"/>
</dbReference>
<dbReference type="AlphaFoldDB" id="A0A5C6CDH9"/>
<evidence type="ECO:0008006" key="3">
    <source>
        <dbReference type="Google" id="ProtNLM"/>
    </source>
</evidence>
<comment type="caution">
    <text evidence="1">The sequence shown here is derived from an EMBL/GenBank/DDBJ whole genome shotgun (WGS) entry which is preliminary data.</text>
</comment>